<dbReference type="Proteomes" id="UP000310108">
    <property type="component" value="Unassembled WGS sequence"/>
</dbReference>
<comment type="caution">
    <text evidence="3">The sequence shown here is derived from an EMBL/GenBank/DDBJ whole genome shotgun (WGS) entry which is preliminary data.</text>
</comment>
<comment type="similarity">
    <text evidence="1">Belongs to the methyltransferase superfamily. LaeA methyltransferase family.</text>
</comment>
<sequence>MSTKGWSAAGLPVLEGNLSFCFCSSILNSVTALDRLPCLVIHSEAFSHMDQTSTPPLVGHLTMTETTASRPDSRAAAETTAGRHSSNLPVASAASPAAGSPEAAADNTVLEVDEGETTDGASTIDERLANYTATLSSSVVDYPVEYGRRYHAFRPGSYIMPNDEVEAERLDMAHAMMVRAIGNRLFLAPIEKDNVHEILDIGTGTGIWAVEMGDIFENAQVTGIDLSAIQPSWVPSNVRFEIDDVESPWLYERKFDFIFCRFMAAAIADWPKLVKNIFDHLNPGGWAEFHEMDPEIYSDDGTYTEKHATWPWNQTFLKTMRDIGRDPCPGPQLGGWVRERGFENVCHQAYKAPLGPWPKEAYYKDLGIINLAQMLDGLEGFTLRVFCGVLDRTQEEVLVETAGVRKEMKEGAYHGIYDLHVVYGQKPFAVAEAEAEDSPPPDFEES</sequence>
<dbReference type="EMBL" id="PJEX01000030">
    <property type="protein sequence ID" value="TKW58128.1"/>
    <property type="molecule type" value="Genomic_DNA"/>
</dbReference>
<keyword evidence="4" id="KW-1185">Reference proteome</keyword>
<gene>
    <name evidence="3" type="ORF">CTA1_11078</name>
</gene>
<dbReference type="STRING" id="1306861.A0A4U6XQR6"/>
<proteinExistence type="inferred from homology"/>
<feature type="region of interest" description="Disordered" evidence="2">
    <location>
        <begin position="66"/>
        <end position="104"/>
    </location>
</feature>
<dbReference type="CDD" id="cd02440">
    <property type="entry name" value="AdoMet_MTases"/>
    <property type="match status" value="1"/>
</dbReference>
<protein>
    <submittedName>
        <fullName evidence="3">Uncharacterized protein</fullName>
    </submittedName>
</protein>
<feature type="compositionally biased region" description="Low complexity" evidence="2">
    <location>
        <begin position="85"/>
        <end position="104"/>
    </location>
</feature>
<organism evidence="3 4">
    <name type="scientific">Colletotrichum tanaceti</name>
    <dbReference type="NCBI Taxonomy" id="1306861"/>
    <lineage>
        <taxon>Eukaryota</taxon>
        <taxon>Fungi</taxon>
        <taxon>Dikarya</taxon>
        <taxon>Ascomycota</taxon>
        <taxon>Pezizomycotina</taxon>
        <taxon>Sordariomycetes</taxon>
        <taxon>Hypocreomycetidae</taxon>
        <taxon>Glomerellales</taxon>
        <taxon>Glomerellaceae</taxon>
        <taxon>Colletotrichum</taxon>
        <taxon>Colletotrichum destructivum species complex</taxon>
    </lineage>
</organism>
<name>A0A4U6XQR6_9PEZI</name>
<evidence type="ECO:0000256" key="1">
    <source>
        <dbReference type="ARBA" id="ARBA00038158"/>
    </source>
</evidence>
<dbReference type="InterPro" id="IPR029063">
    <property type="entry name" value="SAM-dependent_MTases_sf"/>
</dbReference>
<dbReference type="GO" id="GO:0008168">
    <property type="term" value="F:methyltransferase activity"/>
    <property type="evidence" value="ECO:0007669"/>
    <property type="project" value="TreeGrafter"/>
</dbReference>
<evidence type="ECO:0000313" key="4">
    <source>
        <dbReference type="Proteomes" id="UP000310108"/>
    </source>
</evidence>
<reference evidence="3 4" key="1">
    <citation type="journal article" date="2019" name="PLoS ONE">
        <title>Comparative genome analysis indicates high evolutionary potential of pathogenicity genes in Colletotrichum tanaceti.</title>
        <authorList>
            <person name="Lelwala R.V."/>
            <person name="Korhonen P.K."/>
            <person name="Young N.D."/>
            <person name="Scott J.B."/>
            <person name="Ades P.A."/>
            <person name="Gasser R.B."/>
            <person name="Taylor P.W.J."/>
        </authorList>
    </citation>
    <scope>NUCLEOTIDE SEQUENCE [LARGE SCALE GENOMIC DNA]</scope>
    <source>
        <strain evidence="3">BRIP57314</strain>
    </source>
</reference>
<dbReference type="AlphaFoldDB" id="A0A4U6XQR6"/>
<dbReference type="Gene3D" id="3.40.50.150">
    <property type="entry name" value="Vaccinia Virus protein VP39"/>
    <property type="match status" value="1"/>
</dbReference>
<dbReference type="SUPFAM" id="SSF53335">
    <property type="entry name" value="S-adenosyl-L-methionine-dependent methyltransferases"/>
    <property type="match status" value="1"/>
</dbReference>
<dbReference type="PANTHER" id="PTHR43591">
    <property type="entry name" value="METHYLTRANSFERASE"/>
    <property type="match status" value="1"/>
</dbReference>
<dbReference type="PANTHER" id="PTHR43591:SF10">
    <property type="entry name" value="ABC TRANSMEMBRANE TYPE-1 DOMAIN-CONTAINING PROTEIN-RELATED"/>
    <property type="match status" value="1"/>
</dbReference>
<dbReference type="Pfam" id="PF13489">
    <property type="entry name" value="Methyltransf_23"/>
    <property type="match status" value="1"/>
</dbReference>
<evidence type="ECO:0000313" key="3">
    <source>
        <dbReference type="EMBL" id="TKW58128.1"/>
    </source>
</evidence>
<evidence type="ECO:0000256" key="2">
    <source>
        <dbReference type="SAM" id="MobiDB-lite"/>
    </source>
</evidence>
<accession>A0A4U6XQR6</accession>